<name>A0A2A9ESF7_9MICO</name>
<gene>
    <name evidence="1" type="ORF">ATJ88_0325</name>
</gene>
<organism evidence="1 2">
    <name type="scientific">Isoptericola jiangsuensis</name>
    <dbReference type="NCBI Taxonomy" id="548579"/>
    <lineage>
        <taxon>Bacteria</taxon>
        <taxon>Bacillati</taxon>
        <taxon>Actinomycetota</taxon>
        <taxon>Actinomycetes</taxon>
        <taxon>Micrococcales</taxon>
        <taxon>Promicromonosporaceae</taxon>
        <taxon>Isoptericola</taxon>
    </lineage>
</organism>
<evidence type="ECO:0000313" key="2">
    <source>
        <dbReference type="Proteomes" id="UP000224130"/>
    </source>
</evidence>
<sequence>MENTFTNNACREEILHNWAREDPVDRGLEASFAGVFASGTCASPDDTVTDYLFQVAGRGTVVGRQEMARAR</sequence>
<dbReference type="EMBL" id="PDJJ01000001">
    <property type="protein sequence ID" value="PFG41683.1"/>
    <property type="molecule type" value="Genomic_DNA"/>
</dbReference>
<evidence type="ECO:0000313" key="1">
    <source>
        <dbReference type="EMBL" id="PFG41683.1"/>
    </source>
</evidence>
<keyword evidence="2" id="KW-1185">Reference proteome</keyword>
<protein>
    <submittedName>
        <fullName evidence="1">Uncharacterized protein</fullName>
    </submittedName>
</protein>
<reference evidence="1 2" key="1">
    <citation type="submission" date="2017-10" db="EMBL/GenBank/DDBJ databases">
        <title>Sequencing the genomes of 1000 actinobacteria strains.</title>
        <authorList>
            <person name="Klenk H.-P."/>
        </authorList>
    </citation>
    <scope>NUCLEOTIDE SEQUENCE [LARGE SCALE GENOMIC DNA]</scope>
    <source>
        <strain evidence="1 2">DSM 21863</strain>
    </source>
</reference>
<comment type="caution">
    <text evidence="1">The sequence shown here is derived from an EMBL/GenBank/DDBJ whole genome shotgun (WGS) entry which is preliminary data.</text>
</comment>
<accession>A0A2A9ESF7</accession>
<proteinExistence type="predicted"/>
<dbReference type="AlphaFoldDB" id="A0A2A9ESF7"/>
<dbReference type="Proteomes" id="UP000224130">
    <property type="component" value="Unassembled WGS sequence"/>
</dbReference>
<dbReference type="RefSeq" id="WP_098462295.1">
    <property type="nucleotide sequence ID" value="NZ_PDJJ01000001.1"/>
</dbReference>